<dbReference type="InterPro" id="IPR025997">
    <property type="entry name" value="SBP_2_dom"/>
</dbReference>
<comment type="caution">
    <text evidence="5">The sequence shown here is derived from an EMBL/GenBank/DDBJ whole genome shotgun (WGS) entry which is preliminary data.</text>
</comment>
<name>A0A7W6BT27_9HYPH</name>
<dbReference type="Proteomes" id="UP000531216">
    <property type="component" value="Unassembled WGS sequence"/>
</dbReference>
<feature type="domain" description="HTH lacI-type" evidence="4">
    <location>
        <begin position="10"/>
        <end position="64"/>
    </location>
</feature>
<dbReference type="Pfam" id="PF13407">
    <property type="entry name" value="Peripla_BP_4"/>
    <property type="match status" value="1"/>
</dbReference>
<dbReference type="InterPro" id="IPR010982">
    <property type="entry name" value="Lambda_DNA-bd_dom_sf"/>
</dbReference>
<dbReference type="Gene3D" id="3.40.50.2300">
    <property type="match status" value="2"/>
</dbReference>
<dbReference type="PROSITE" id="PS50932">
    <property type="entry name" value="HTH_LACI_2"/>
    <property type="match status" value="1"/>
</dbReference>
<dbReference type="SUPFAM" id="SSF53822">
    <property type="entry name" value="Periplasmic binding protein-like I"/>
    <property type="match status" value="1"/>
</dbReference>
<organism evidence="5 6">
    <name type="scientific">Aureimonas phyllosphaerae</name>
    <dbReference type="NCBI Taxonomy" id="1166078"/>
    <lineage>
        <taxon>Bacteria</taxon>
        <taxon>Pseudomonadati</taxon>
        <taxon>Pseudomonadota</taxon>
        <taxon>Alphaproteobacteria</taxon>
        <taxon>Hyphomicrobiales</taxon>
        <taxon>Aurantimonadaceae</taxon>
        <taxon>Aureimonas</taxon>
    </lineage>
</organism>
<proteinExistence type="predicted"/>
<dbReference type="PROSITE" id="PS00356">
    <property type="entry name" value="HTH_LACI_1"/>
    <property type="match status" value="1"/>
</dbReference>
<dbReference type="RefSeq" id="WP_175526732.1">
    <property type="nucleotide sequence ID" value="NZ_FOOA01000001.1"/>
</dbReference>
<dbReference type="InterPro" id="IPR028082">
    <property type="entry name" value="Peripla_BP_I"/>
</dbReference>
<dbReference type="InterPro" id="IPR000843">
    <property type="entry name" value="HTH_LacI"/>
</dbReference>
<gene>
    <name evidence="5" type="ORF">GGR05_000306</name>
</gene>
<keyword evidence="2" id="KW-0238">DNA-binding</keyword>
<evidence type="ECO:0000313" key="5">
    <source>
        <dbReference type="EMBL" id="MBB3934195.1"/>
    </source>
</evidence>
<dbReference type="GO" id="GO:0000976">
    <property type="term" value="F:transcription cis-regulatory region binding"/>
    <property type="evidence" value="ECO:0007669"/>
    <property type="project" value="TreeGrafter"/>
</dbReference>
<evidence type="ECO:0000259" key="4">
    <source>
        <dbReference type="PROSITE" id="PS50932"/>
    </source>
</evidence>
<sequence length="345" mass="36173">MDDQGRIGAPTLRDVARRAAVSLATADRVVNRRPGVRAATIERVEAAVRELGFERHAGAAALARRSGFHVTAILPRFANPFVAGLAEELAEACRAEGQRRLTLALDEVDRFSPTILVDALARAARGSDAVITMGLDDPRVAEAIDAAVADGVPVVTLVSDVPGSKRHRYVGIDNRAAGRVAATIIGRFAADPAGQVLVVLGSQNLRDHRDRLEGFRAALGEGFPGMSVAAVLEGADDIDRTRAVVHDALAAGARPCAVYNAGAGSSGVAAAIREAGLAPVVIGHELTSETRPLLEEGILDALIAQDPGHEARSAVRCLMAALTGTVLNESQERIRIEVIFPDNLP</sequence>
<dbReference type="PANTHER" id="PTHR30146">
    <property type="entry name" value="LACI-RELATED TRANSCRIPTIONAL REPRESSOR"/>
    <property type="match status" value="1"/>
</dbReference>
<evidence type="ECO:0000256" key="3">
    <source>
        <dbReference type="ARBA" id="ARBA00023163"/>
    </source>
</evidence>
<dbReference type="Pfam" id="PF00356">
    <property type="entry name" value="LacI"/>
    <property type="match status" value="1"/>
</dbReference>
<keyword evidence="6" id="KW-1185">Reference proteome</keyword>
<dbReference type="CDD" id="cd06307">
    <property type="entry name" value="PBP1_sugar_binding"/>
    <property type="match status" value="1"/>
</dbReference>
<protein>
    <submittedName>
        <fullName evidence="5">LacI family transcriptional regulator</fullName>
    </submittedName>
</protein>
<keyword evidence="1" id="KW-0805">Transcription regulation</keyword>
<evidence type="ECO:0000256" key="2">
    <source>
        <dbReference type="ARBA" id="ARBA00023125"/>
    </source>
</evidence>
<reference evidence="5 6" key="1">
    <citation type="submission" date="2020-08" db="EMBL/GenBank/DDBJ databases">
        <title>Genomic Encyclopedia of Type Strains, Phase IV (KMG-IV): sequencing the most valuable type-strain genomes for metagenomic binning, comparative biology and taxonomic classification.</title>
        <authorList>
            <person name="Goeker M."/>
        </authorList>
    </citation>
    <scope>NUCLEOTIDE SEQUENCE [LARGE SCALE GENOMIC DNA]</scope>
    <source>
        <strain evidence="5 6">DSM 25024</strain>
    </source>
</reference>
<dbReference type="AlphaFoldDB" id="A0A7W6BT27"/>
<evidence type="ECO:0000313" key="6">
    <source>
        <dbReference type="Proteomes" id="UP000531216"/>
    </source>
</evidence>
<dbReference type="CDD" id="cd01392">
    <property type="entry name" value="HTH_LacI"/>
    <property type="match status" value="1"/>
</dbReference>
<dbReference type="SMART" id="SM00354">
    <property type="entry name" value="HTH_LACI"/>
    <property type="match status" value="1"/>
</dbReference>
<dbReference type="EMBL" id="JACIDO010000001">
    <property type="protein sequence ID" value="MBB3934195.1"/>
    <property type="molecule type" value="Genomic_DNA"/>
</dbReference>
<dbReference type="GO" id="GO:0003700">
    <property type="term" value="F:DNA-binding transcription factor activity"/>
    <property type="evidence" value="ECO:0007669"/>
    <property type="project" value="TreeGrafter"/>
</dbReference>
<accession>A0A7W6BT27</accession>
<evidence type="ECO:0000256" key="1">
    <source>
        <dbReference type="ARBA" id="ARBA00023015"/>
    </source>
</evidence>
<dbReference type="Gene3D" id="1.10.260.40">
    <property type="entry name" value="lambda repressor-like DNA-binding domains"/>
    <property type="match status" value="1"/>
</dbReference>
<dbReference type="SUPFAM" id="SSF47413">
    <property type="entry name" value="lambda repressor-like DNA-binding domains"/>
    <property type="match status" value="1"/>
</dbReference>
<dbReference type="PANTHER" id="PTHR30146:SF152">
    <property type="entry name" value="TRANSCRIPTIONAL REGULATORY PROTEIN"/>
    <property type="match status" value="1"/>
</dbReference>
<keyword evidence="3" id="KW-0804">Transcription</keyword>